<reference key="2">
    <citation type="submission" date="2011-04" db="EMBL/GenBank/DDBJ databases">
        <title>Complete sequence of chromosome of Haliscomenobacter hydrossis DSM 1100.</title>
        <authorList>
            <consortium name="US DOE Joint Genome Institute (JGI-PGF)"/>
            <person name="Lucas S."/>
            <person name="Han J."/>
            <person name="Lapidus A."/>
            <person name="Bruce D."/>
            <person name="Goodwin L."/>
            <person name="Pitluck S."/>
            <person name="Peters L."/>
            <person name="Kyrpides N."/>
            <person name="Mavromatis K."/>
            <person name="Ivanova N."/>
            <person name="Ovchinnikova G."/>
            <person name="Pagani I."/>
            <person name="Daligault H."/>
            <person name="Detter J.C."/>
            <person name="Han C."/>
            <person name="Land M."/>
            <person name="Hauser L."/>
            <person name="Markowitz V."/>
            <person name="Cheng J.-F."/>
            <person name="Hugenholtz P."/>
            <person name="Woyke T."/>
            <person name="Wu D."/>
            <person name="Verbarg S."/>
            <person name="Frueling A."/>
            <person name="Brambilla E."/>
            <person name="Klenk H.-P."/>
            <person name="Eisen J.A."/>
        </authorList>
    </citation>
    <scope>NUCLEOTIDE SEQUENCE</scope>
    <source>
        <strain>DSM 1100</strain>
    </source>
</reference>
<keyword evidence="9" id="KW-0175">Coiled coil</keyword>
<dbReference type="HOGENOM" id="CLU_022307_1_0_10"/>
<dbReference type="InterPro" id="IPR011495">
    <property type="entry name" value="Sig_transdc_His_kin_sub2_dim/P"/>
</dbReference>
<dbReference type="PROSITE" id="PS50109">
    <property type="entry name" value="HIS_KIN"/>
    <property type="match status" value="1"/>
</dbReference>
<dbReference type="EC" id="2.7.13.3" evidence="2"/>
<dbReference type="OrthoDB" id="9767435at2"/>
<dbReference type="InterPro" id="IPR019734">
    <property type="entry name" value="TPR_rpt"/>
</dbReference>
<dbReference type="Gene3D" id="3.30.450.20">
    <property type="entry name" value="PAS domain"/>
    <property type="match status" value="1"/>
</dbReference>
<proteinExistence type="predicted"/>
<keyword evidence="10" id="KW-1133">Transmembrane helix</keyword>
<name>F4L4V6_HALH1</name>
<dbReference type="Gene3D" id="3.30.565.10">
    <property type="entry name" value="Histidine kinase-like ATPase, C-terminal domain"/>
    <property type="match status" value="1"/>
</dbReference>
<dbReference type="STRING" id="760192.Halhy_6197"/>
<dbReference type="InterPro" id="IPR003594">
    <property type="entry name" value="HATPase_dom"/>
</dbReference>
<keyword evidence="6 12" id="KW-0418">Kinase</keyword>
<dbReference type="RefSeq" id="WP_013768540.1">
    <property type="nucleotide sequence ID" value="NC_015510.1"/>
</dbReference>
<evidence type="ECO:0000256" key="4">
    <source>
        <dbReference type="ARBA" id="ARBA00022679"/>
    </source>
</evidence>
<keyword evidence="3" id="KW-0597">Phosphoprotein</keyword>
<keyword evidence="4" id="KW-0808">Transferase</keyword>
<evidence type="ECO:0000256" key="6">
    <source>
        <dbReference type="ARBA" id="ARBA00022777"/>
    </source>
</evidence>
<dbReference type="KEGG" id="hhy:Halhy_6197"/>
<evidence type="ECO:0000256" key="2">
    <source>
        <dbReference type="ARBA" id="ARBA00012438"/>
    </source>
</evidence>
<evidence type="ECO:0000256" key="9">
    <source>
        <dbReference type="SAM" id="Coils"/>
    </source>
</evidence>
<dbReference type="InterPro" id="IPR005467">
    <property type="entry name" value="His_kinase_dom"/>
</dbReference>
<dbReference type="SMART" id="SM00028">
    <property type="entry name" value="TPR"/>
    <property type="match status" value="4"/>
</dbReference>
<dbReference type="eggNOG" id="COG0457">
    <property type="taxonomic scope" value="Bacteria"/>
</dbReference>
<dbReference type="InterPro" id="IPR036890">
    <property type="entry name" value="HATPase_C_sf"/>
</dbReference>
<evidence type="ECO:0000259" key="11">
    <source>
        <dbReference type="PROSITE" id="PS50109"/>
    </source>
</evidence>
<dbReference type="SUPFAM" id="SSF55874">
    <property type="entry name" value="ATPase domain of HSP90 chaperone/DNA topoisomerase II/histidine kinase"/>
    <property type="match status" value="1"/>
</dbReference>
<evidence type="ECO:0000256" key="10">
    <source>
        <dbReference type="SAM" id="Phobius"/>
    </source>
</evidence>
<dbReference type="AlphaFoldDB" id="F4L4V6"/>
<feature type="coiled-coil region" evidence="9">
    <location>
        <begin position="420"/>
        <end position="447"/>
    </location>
</feature>
<reference evidence="12 13" key="1">
    <citation type="journal article" date="2011" name="Stand. Genomic Sci.">
        <title>Complete genome sequence of Haliscomenobacter hydrossis type strain (O).</title>
        <authorList>
            <consortium name="US DOE Joint Genome Institute (JGI-PGF)"/>
            <person name="Daligault H."/>
            <person name="Lapidus A."/>
            <person name="Zeytun A."/>
            <person name="Nolan M."/>
            <person name="Lucas S."/>
            <person name="Del Rio T.G."/>
            <person name="Tice H."/>
            <person name="Cheng J.F."/>
            <person name="Tapia R."/>
            <person name="Han C."/>
            <person name="Goodwin L."/>
            <person name="Pitluck S."/>
            <person name="Liolios K."/>
            <person name="Pagani I."/>
            <person name="Ivanova N."/>
            <person name="Huntemann M."/>
            <person name="Mavromatis K."/>
            <person name="Mikhailova N."/>
            <person name="Pati A."/>
            <person name="Chen A."/>
            <person name="Palaniappan K."/>
            <person name="Land M."/>
            <person name="Hauser L."/>
            <person name="Brambilla E.M."/>
            <person name="Rohde M."/>
            <person name="Verbarg S."/>
            <person name="Goker M."/>
            <person name="Bristow J."/>
            <person name="Eisen J.A."/>
            <person name="Markowitz V."/>
            <person name="Hugenholtz P."/>
            <person name="Kyrpides N.C."/>
            <person name="Klenk H.P."/>
            <person name="Woyke T."/>
        </authorList>
    </citation>
    <scope>NUCLEOTIDE SEQUENCE [LARGE SCALE GENOMIC DNA]</scope>
    <source>
        <strain evidence="13">ATCC 27775 / DSM 1100 / LMG 10767 / O</strain>
    </source>
</reference>
<dbReference type="PROSITE" id="PS50005">
    <property type="entry name" value="TPR"/>
    <property type="match status" value="1"/>
</dbReference>
<keyword evidence="8" id="KW-0802">TPR repeat</keyword>
<protein>
    <recommendedName>
        <fullName evidence="2">histidine kinase</fullName>
        <ecNumber evidence="2">2.7.13.3</ecNumber>
    </recommendedName>
</protein>
<dbReference type="GO" id="GO:0005524">
    <property type="term" value="F:ATP binding"/>
    <property type="evidence" value="ECO:0007669"/>
    <property type="project" value="UniProtKB-KW"/>
</dbReference>
<evidence type="ECO:0000256" key="1">
    <source>
        <dbReference type="ARBA" id="ARBA00000085"/>
    </source>
</evidence>
<dbReference type="eggNOG" id="COG3920">
    <property type="taxonomic scope" value="Bacteria"/>
</dbReference>
<feature type="domain" description="Histidine kinase" evidence="11">
    <location>
        <begin position="447"/>
        <end position="640"/>
    </location>
</feature>
<feature type="transmembrane region" description="Helical" evidence="10">
    <location>
        <begin position="397"/>
        <end position="416"/>
    </location>
</feature>
<gene>
    <name evidence="12" type="ordered locus">Halhy_6197</name>
</gene>
<dbReference type="Proteomes" id="UP000008461">
    <property type="component" value="Chromosome"/>
</dbReference>
<evidence type="ECO:0000256" key="3">
    <source>
        <dbReference type="ARBA" id="ARBA00022553"/>
    </source>
</evidence>
<accession>F4L4V6</accession>
<organism evidence="12 13">
    <name type="scientific">Haliscomenobacter hydrossis (strain ATCC 27775 / DSM 1100 / LMG 10767 / O)</name>
    <dbReference type="NCBI Taxonomy" id="760192"/>
    <lineage>
        <taxon>Bacteria</taxon>
        <taxon>Pseudomonadati</taxon>
        <taxon>Bacteroidota</taxon>
        <taxon>Saprospiria</taxon>
        <taxon>Saprospirales</taxon>
        <taxon>Haliscomenobacteraceae</taxon>
        <taxon>Haliscomenobacter</taxon>
    </lineage>
</organism>
<comment type="catalytic activity">
    <reaction evidence="1">
        <text>ATP + protein L-histidine = ADP + protein N-phospho-L-histidine.</text>
        <dbReference type="EC" id="2.7.13.3"/>
    </reaction>
</comment>
<dbReference type="GO" id="GO:0004673">
    <property type="term" value="F:protein histidine kinase activity"/>
    <property type="evidence" value="ECO:0007669"/>
    <property type="project" value="UniProtKB-EC"/>
</dbReference>
<evidence type="ECO:0000256" key="7">
    <source>
        <dbReference type="ARBA" id="ARBA00022840"/>
    </source>
</evidence>
<keyword evidence="10" id="KW-0812">Transmembrane</keyword>
<sequence length="642" mass="72794">MRASFHFVCALFFLTVPCTLCIGQAGFKDSLLAVVSSQKDTHRVNAYNELARLYTPDSLLLADTWADRALSQSIKLRYTKGILAALKSKGLIADYKGELAKAIQWYNEGISTARESEQWKKEYRDFFINKGVAYYLAGDMGNALKNYIEAEKQFAKDSQDPIYAKLLNNMAVVYRNSKKYADAVRIYQKSLAIKQTNGDSLGIANTLNNIGLVYGYLEDHPQAVKYLKTAKKIYESLHKPDEARSVDVSLAAALHELGREKEAKFLLIRAFDGGPLNIHIYELIQAKLLLAKINASEGNHGKANAILMEIEPEITKTNFIKAKSTFYELKAYVQHALHQPDEAYNSLLNHKLYLDTLISEDKLSLEKDMEAKYLTREKESQIQIQKLQILKNNRERLIYLFALLALVLILGLAYRLSIQRKRANELLSEKNTQIQSALEEKEVLLKEIHHRVKNNLQIISSLLSLQSRRIDDPKVLEAIQDGQNRVNSMALIHENLYQDEKLVGVDSQEYINKLIDSLVNSYNINPENITITKNIDQLKLDVDTIIPLGLILNELISNALKYAFDKEQKGEVKLSLLQKADGLLLSIADNGRGMPPNFDIDTLKSLGFRLIKSFAKKLDGVIKIWNDRGSNIEIFIPQQKLS</sequence>
<evidence type="ECO:0000256" key="8">
    <source>
        <dbReference type="PROSITE-ProRule" id="PRU00339"/>
    </source>
</evidence>
<keyword evidence="7" id="KW-0067">ATP-binding</keyword>
<dbReference type="Pfam" id="PF02518">
    <property type="entry name" value="HATPase_c"/>
    <property type="match status" value="1"/>
</dbReference>
<evidence type="ECO:0000313" key="13">
    <source>
        <dbReference type="Proteomes" id="UP000008461"/>
    </source>
</evidence>
<dbReference type="SMART" id="SM00387">
    <property type="entry name" value="HATPase_c"/>
    <property type="match status" value="1"/>
</dbReference>
<keyword evidence="10" id="KW-0472">Membrane</keyword>
<dbReference type="Pfam" id="PF13424">
    <property type="entry name" value="TPR_12"/>
    <property type="match status" value="2"/>
</dbReference>
<feature type="repeat" description="TPR" evidence="8">
    <location>
        <begin position="164"/>
        <end position="197"/>
    </location>
</feature>
<dbReference type="SUPFAM" id="SSF48452">
    <property type="entry name" value="TPR-like"/>
    <property type="match status" value="1"/>
</dbReference>
<keyword evidence="5" id="KW-0547">Nucleotide-binding</keyword>
<dbReference type="Gene3D" id="1.25.40.10">
    <property type="entry name" value="Tetratricopeptide repeat domain"/>
    <property type="match status" value="1"/>
</dbReference>
<evidence type="ECO:0000256" key="5">
    <source>
        <dbReference type="ARBA" id="ARBA00022741"/>
    </source>
</evidence>
<dbReference type="InterPro" id="IPR011990">
    <property type="entry name" value="TPR-like_helical_dom_sf"/>
</dbReference>
<dbReference type="PANTHER" id="PTHR41523:SF8">
    <property type="entry name" value="ETHYLENE RESPONSE SENSOR PROTEIN"/>
    <property type="match status" value="1"/>
</dbReference>
<dbReference type="EMBL" id="CP002691">
    <property type="protein sequence ID" value="AEE54018.1"/>
    <property type="molecule type" value="Genomic_DNA"/>
</dbReference>
<evidence type="ECO:0000313" key="12">
    <source>
        <dbReference type="EMBL" id="AEE54018.1"/>
    </source>
</evidence>
<keyword evidence="13" id="KW-1185">Reference proteome</keyword>
<dbReference type="Pfam" id="PF07568">
    <property type="entry name" value="HisKA_2"/>
    <property type="match status" value="1"/>
</dbReference>
<dbReference type="PANTHER" id="PTHR41523">
    <property type="entry name" value="TWO-COMPONENT SYSTEM SENSOR PROTEIN"/>
    <property type="match status" value="1"/>
</dbReference>